<evidence type="ECO:0000313" key="3">
    <source>
        <dbReference type="Proteomes" id="UP001212841"/>
    </source>
</evidence>
<dbReference type="EMBL" id="JADGJD010000057">
    <property type="protein sequence ID" value="KAJ3055844.1"/>
    <property type="molecule type" value="Genomic_DNA"/>
</dbReference>
<feature type="compositionally biased region" description="Low complexity" evidence="1">
    <location>
        <begin position="978"/>
        <end position="995"/>
    </location>
</feature>
<name>A0AAD5X5C0_9FUNG</name>
<keyword evidence="3" id="KW-1185">Reference proteome</keyword>
<proteinExistence type="predicted"/>
<dbReference type="SUPFAM" id="SSF81606">
    <property type="entry name" value="PP2C-like"/>
    <property type="match status" value="1"/>
</dbReference>
<gene>
    <name evidence="2" type="ORF">HK097_009047</name>
</gene>
<dbReference type="Gene3D" id="3.60.40.10">
    <property type="entry name" value="PPM-type phosphatase domain"/>
    <property type="match status" value="1"/>
</dbReference>
<dbReference type="AlphaFoldDB" id="A0AAD5X5C0"/>
<feature type="compositionally biased region" description="Basic and acidic residues" evidence="1">
    <location>
        <begin position="438"/>
        <end position="454"/>
    </location>
</feature>
<evidence type="ECO:0000313" key="2">
    <source>
        <dbReference type="EMBL" id="KAJ3055844.1"/>
    </source>
</evidence>
<dbReference type="InterPro" id="IPR036457">
    <property type="entry name" value="PPM-type-like_dom_sf"/>
</dbReference>
<feature type="region of interest" description="Disordered" evidence="1">
    <location>
        <begin position="1068"/>
        <end position="1187"/>
    </location>
</feature>
<evidence type="ECO:0008006" key="4">
    <source>
        <dbReference type="Google" id="ProtNLM"/>
    </source>
</evidence>
<organism evidence="2 3">
    <name type="scientific">Rhizophlyctis rosea</name>
    <dbReference type="NCBI Taxonomy" id="64517"/>
    <lineage>
        <taxon>Eukaryota</taxon>
        <taxon>Fungi</taxon>
        <taxon>Fungi incertae sedis</taxon>
        <taxon>Chytridiomycota</taxon>
        <taxon>Chytridiomycota incertae sedis</taxon>
        <taxon>Chytridiomycetes</taxon>
        <taxon>Rhizophlyctidales</taxon>
        <taxon>Rhizophlyctidaceae</taxon>
        <taxon>Rhizophlyctis</taxon>
    </lineage>
</organism>
<feature type="compositionally biased region" description="Basic and acidic residues" evidence="1">
    <location>
        <begin position="556"/>
        <end position="565"/>
    </location>
</feature>
<feature type="compositionally biased region" description="Acidic residues" evidence="1">
    <location>
        <begin position="1090"/>
        <end position="1100"/>
    </location>
</feature>
<feature type="compositionally biased region" description="Low complexity" evidence="1">
    <location>
        <begin position="756"/>
        <end position="794"/>
    </location>
</feature>
<feature type="region of interest" description="Disordered" evidence="1">
    <location>
        <begin position="433"/>
        <end position="465"/>
    </location>
</feature>
<comment type="caution">
    <text evidence="2">The sequence shown here is derived from an EMBL/GenBank/DDBJ whole genome shotgun (WGS) entry which is preliminary data.</text>
</comment>
<feature type="compositionally biased region" description="Basic and acidic residues" evidence="1">
    <location>
        <begin position="739"/>
        <end position="755"/>
    </location>
</feature>
<feature type="compositionally biased region" description="Low complexity" evidence="1">
    <location>
        <begin position="1010"/>
        <end position="1021"/>
    </location>
</feature>
<feature type="compositionally biased region" description="Basic and acidic residues" evidence="1">
    <location>
        <begin position="1172"/>
        <end position="1187"/>
    </location>
</feature>
<feature type="compositionally biased region" description="Acidic residues" evidence="1">
    <location>
        <begin position="1139"/>
        <end position="1153"/>
    </location>
</feature>
<feature type="compositionally biased region" description="Basic and acidic residues" evidence="1">
    <location>
        <begin position="682"/>
        <end position="696"/>
    </location>
</feature>
<feature type="compositionally biased region" description="Polar residues" evidence="1">
    <location>
        <begin position="1027"/>
        <end position="1036"/>
    </location>
</feature>
<sequence>MQDAAPFPFPFATASLSGRKHYNSGCPINEDITGTFTFSVNALTATGHEDAAGFFLADGHGETSILPLTSLHKKSWEGSPGEKFVKVLTTVLPKTVETVFKDAFERWELEKSSAGGRGGGSSDVWNFPSEETLVVPKDEDVSSVARLHRLITMKLGELRQRLDKKLVDVDEELCKNNGSTIVLGLVAYSWVWFCNVGDSSMMLFDKQTGTPLHIWQRPDIEIDAQPCSYEDTLACYPKWCREGQTLKAVEVDHKKLSGRGLRKREDANKFPHWSLVSPKSPYALNMINSLGNANHKDLMINRTAVYSFSLSELVEKVTGNSVIAVFVSDGVKDTLTTTEIGTSLLSLEAFLRKYSKSPSETDIQTLLTSARLHPTPDKSDTKAADFLLEIIMSLDGEPMDLESFCDGVVNLSVLRGSADDVSCLAVELSLSTDGVGEEGGKRKIETPRSRRSREGTPGVGDGRGVENGLMPAIVYSRESPILTLQRALEAEESDDQRVQVGTREDASGDVVMDDVAQPVAELGGFKSAGGRSIGKVSELQMERAKTWLEGSSADVNEPHSTKATEPEPTETTPKPLPRFSSANGDPFPEISSTHLAKAKDLLETDGNEIISIVRSDQAVLPPQSPALASPEPRRVSFPMMRQGSSAVGFGFGLSPASSRRGLLGVEGGSGFGFGETAGSGDVRMEEAEEKGKKEADVVQTSGPELTEADKEGEQNGVVSSQEKPEESPVVAVSVNSNDDLAHPKAESDNANDEAHQSSQSQQDSQSSQQPSSPSSSSQHPTSQSSTLSTETETTPRASHHNQTQQWTAFTPKYDLPPSQQTFLETPARNLLNELQDAAGESSHHPSDDEDADLEHAKLSLTPTPEGSVKGDGGPDGGESTTDGYDSDATMPFEDANETQGGGAGTFVSLQSVDLGSGGTATQQVQEGEEERDGRHLTMGSWAGSVDLSGETPSQKSTKREEEEDFVGDVVREETLEASQSLSQQSSHQSQHSQNSDPDNDFIESSQPPISSAFFRSSFGASMERSRSFGNSPTFSQHHNDNEEDSEAANGYGQMGVSSFGFSFVGSLEGSLSQQHQQSPALGKRARTFDGEDDHDAEEGVEWGAQSPKKVKIDGAADLEEGEDGRESGVSPLGKRSGRDEDDDQEEEGVDSQVDEERHEKVVAVPRSPAKKVRTDEGEGDVRGIPEG</sequence>
<feature type="compositionally biased region" description="Polar residues" evidence="1">
    <location>
        <begin position="907"/>
        <end position="925"/>
    </location>
</feature>
<reference evidence="2" key="1">
    <citation type="submission" date="2020-05" db="EMBL/GenBank/DDBJ databases">
        <title>Phylogenomic resolution of chytrid fungi.</title>
        <authorList>
            <person name="Stajich J.E."/>
            <person name="Amses K."/>
            <person name="Simmons R."/>
            <person name="Seto K."/>
            <person name="Myers J."/>
            <person name="Bonds A."/>
            <person name="Quandt C.A."/>
            <person name="Barry K."/>
            <person name="Liu P."/>
            <person name="Grigoriev I."/>
            <person name="Longcore J.E."/>
            <person name="James T.Y."/>
        </authorList>
    </citation>
    <scope>NUCLEOTIDE SEQUENCE</scope>
    <source>
        <strain evidence="2">JEL0318</strain>
    </source>
</reference>
<feature type="region of interest" description="Disordered" evidence="1">
    <location>
        <begin position="669"/>
        <end position="1055"/>
    </location>
</feature>
<dbReference type="Proteomes" id="UP001212841">
    <property type="component" value="Unassembled WGS sequence"/>
</dbReference>
<feature type="region of interest" description="Disordered" evidence="1">
    <location>
        <begin position="548"/>
        <end position="590"/>
    </location>
</feature>
<protein>
    <recommendedName>
        <fullName evidence="4">PPM-type phosphatase domain-containing protein</fullName>
    </recommendedName>
</protein>
<accession>A0AAD5X5C0</accession>
<evidence type="ECO:0000256" key="1">
    <source>
        <dbReference type="SAM" id="MobiDB-lite"/>
    </source>
</evidence>